<feature type="compositionally biased region" description="Basic and acidic residues" evidence="1">
    <location>
        <begin position="139"/>
        <end position="148"/>
    </location>
</feature>
<evidence type="ECO:0000256" key="1">
    <source>
        <dbReference type="SAM" id="MobiDB-lite"/>
    </source>
</evidence>
<feature type="region of interest" description="Disordered" evidence="1">
    <location>
        <begin position="139"/>
        <end position="202"/>
    </location>
</feature>
<organism evidence="2 3">
    <name type="scientific">Reticulomyxa filosa</name>
    <dbReference type="NCBI Taxonomy" id="46433"/>
    <lineage>
        <taxon>Eukaryota</taxon>
        <taxon>Sar</taxon>
        <taxon>Rhizaria</taxon>
        <taxon>Retaria</taxon>
        <taxon>Foraminifera</taxon>
        <taxon>Monothalamids</taxon>
        <taxon>Reticulomyxidae</taxon>
        <taxon>Reticulomyxa</taxon>
    </lineage>
</organism>
<feature type="compositionally biased region" description="Basic and acidic residues" evidence="1">
    <location>
        <begin position="772"/>
        <end position="782"/>
    </location>
</feature>
<gene>
    <name evidence="2" type="ORF">RFI_08404</name>
</gene>
<dbReference type="EMBL" id="ASPP01006509">
    <property type="protein sequence ID" value="ETO28722.1"/>
    <property type="molecule type" value="Genomic_DNA"/>
</dbReference>
<feature type="compositionally biased region" description="Acidic residues" evidence="1">
    <location>
        <begin position="732"/>
        <end position="745"/>
    </location>
</feature>
<dbReference type="Proteomes" id="UP000023152">
    <property type="component" value="Unassembled WGS sequence"/>
</dbReference>
<name>X6NTV1_RETFI</name>
<comment type="caution">
    <text evidence="2">The sequence shown here is derived from an EMBL/GenBank/DDBJ whole genome shotgun (WGS) entry which is preliminary data.</text>
</comment>
<feature type="non-terminal residue" evidence="2">
    <location>
        <position position="1068"/>
    </location>
</feature>
<proteinExistence type="predicted"/>
<sequence length="1068" mass="122831">MSLVDDNFNSGTWLSAVEMSRFLYARNLLESIYATITLTYDANTKTKISVDIDNGFSQCTEKIEYRDSTKETNTSSGRRSRKGRQKPEILPEVSKKEDDDNPNEARYRLLMGQPRTFGETFPVVIGLKGFAYLHKHNKKKEEEKKSSEADNGEETTVEGKSSTPCEASGEHDNANEDEEKKEEKEAEKGEEEAPNGSPGHYASQLQKCIRRGDGCQLSLLEAIDGMLRARVQHRAELQFAPCSGVRQLCWRLFISAIEDVHPYCASKNHTYWSMNVLMALALCAQVDPSFTLPREIRVIAKQTALCIQSSKNAFDWRKFKPKEKATKKSQITLPDKDILKLELNYKLFADVVDRQCALDRDLMRVMLNVMPCMRSDLKLLLIILNKCKWYVKSERAHYTLPQITHLNNIPIDNLRWQPPPLLEDEAHNRYDKTAEGNEDVVGSRFLKCVYEHFSQAPGNFENMEIDPLSLPLSLPLPLPQPNLCKTIKFEFTPQDMEARQAAIDMHCYQHIILYVQANLLFPPIEDEATYNVASRMWDWVSSYNVREEHMKWRPPLPNVIHENPRGYGLFQTIKNVQKTMMNEKNPLFAMCEFPDLPPLDHCLDINDRYSPMVPSQTTYRQAFISIFGRRHLLSRGKSNERAITVTVAGTVAAPCMIQYGRNPRISNAAAEGDGSNPYHHKRSTVKVSARYIKESHRPSAKYSPKSLKSRKERESNSSKSLQQIFDDVVVTSDEEGDKQEDEQMMEELYNPNEINADGTGREIISDNSDSDDDKKKEKNGEREGEEEEEEEIKNKESKKLDAKKSRIVFKVEDIEIEPFDGKALLQLPKSIPLSILSGWLRALICKCFYISLYEKSETELMECYDLHPLDVTSVRHLIQHFGTILPVLEITSWLRRQQIKDSKKDVHDVPVFKDWCELTMRHSIVPNNFWRDVLTKIATQESGNVDVAAVNREGKRQLVAIRYVTEGSCLRLLYGLSILYPTVLRNTGRLRFKVNFQSTQYSHMMEQLKVLAFTEHQRKNWIVNNPNPSHIDVRDMNVDEIGMLFVKEELSMNQGFSPPLSFLLMFYL</sequence>
<evidence type="ECO:0000313" key="3">
    <source>
        <dbReference type="Proteomes" id="UP000023152"/>
    </source>
</evidence>
<dbReference type="AlphaFoldDB" id="X6NTV1"/>
<reference evidence="2 3" key="1">
    <citation type="journal article" date="2013" name="Curr. Biol.">
        <title>The Genome of the Foraminiferan Reticulomyxa filosa.</title>
        <authorList>
            <person name="Glockner G."/>
            <person name="Hulsmann N."/>
            <person name="Schleicher M."/>
            <person name="Noegel A.A."/>
            <person name="Eichinger L."/>
            <person name="Gallinger C."/>
            <person name="Pawlowski J."/>
            <person name="Sierra R."/>
            <person name="Euteneuer U."/>
            <person name="Pillet L."/>
            <person name="Moustafa A."/>
            <person name="Platzer M."/>
            <person name="Groth M."/>
            <person name="Szafranski K."/>
            <person name="Schliwa M."/>
        </authorList>
    </citation>
    <scope>NUCLEOTIDE SEQUENCE [LARGE SCALE GENOMIC DNA]</scope>
</reference>
<keyword evidence="3" id="KW-1185">Reference proteome</keyword>
<protein>
    <submittedName>
        <fullName evidence="2">Uncharacterized protein</fullName>
    </submittedName>
</protein>
<feature type="region of interest" description="Disordered" evidence="1">
    <location>
        <begin position="691"/>
        <end position="797"/>
    </location>
</feature>
<feature type="compositionally biased region" description="Basic and acidic residues" evidence="1">
    <location>
        <begin position="85"/>
        <end position="102"/>
    </location>
</feature>
<evidence type="ECO:0000313" key="2">
    <source>
        <dbReference type="EMBL" id="ETO28722.1"/>
    </source>
</evidence>
<feature type="region of interest" description="Disordered" evidence="1">
    <location>
        <begin position="66"/>
        <end position="102"/>
    </location>
</feature>
<accession>X6NTV1</accession>